<dbReference type="EMBL" id="ML978987">
    <property type="protein sequence ID" value="KAF1925117.1"/>
    <property type="molecule type" value="Genomic_DNA"/>
</dbReference>
<dbReference type="OrthoDB" id="10262656at2759"/>
<dbReference type="PANTHER" id="PTHR23504">
    <property type="entry name" value="MAJOR FACILITATOR SUPERFAMILY DOMAIN-CONTAINING PROTEIN 10"/>
    <property type="match status" value="1"/>
</dbReference>
<feature type="transmembrane region" description="Helical" evidence="7">
    <location>
        <begin position="176"/>
        <end position="194"/>
    </location>
</feature>
<dbReference type="SUPFAM" id="SSF103473">
    <property type="entry name" value="MFS general substrate transporter"/>
    <property type="match status" value="1"/>
</dbReference>
<dbReference type="GeneID" id="54354406"/>
<evidence type="ECO:0000313" key="9">
    <source>
        <dbReference type="EMBL" id="KAF1925117.1"/>
    </source>
</evidence>
<dbReference type="RefSeq" id="XP_033445369.1">
    <property type="nucleotide sequence ID" value="XM_033596739.1"/>
</dbReference>
<feature type="transmembrane region" description="Helical" evidence="7">
    <location>
        <begin position="280"/>
        <end position="302"/>
    </location>
</feature>
<feature type="compositionally biased region" description="Polar residues" evidence="6">
    <location>
        <begin position="30"/>
        <end position="39"/>
    </location>
</feature>
<evidence type="ECO:0000256" key="1">
    <source>
        <dbReference type="ARBA" id="ARBA00004141"/>
    </source>
</evidence>
<keyword evidence="2" id="KW-0813">Transport</keyword>
<feature type="transmembrane region" description="Helical" evidence="7">
    <location>
        <begin position="237"/>
        <end position="260"/>
    </location>
</feature>
<sequence>MSAEPNCEPSVIVASGASSVQALRSREITNADTADTFGSDNDKSDDGRGRSLLAAKRPHAQRQLSIKTNIRAGTGLSRIDDTEQAEAAKEKPISWRALPRKDQLFVITLARLSEPLTQTSLGSYLFYQLQSFDNSLPEATISYQAGIIQAAFPFAQFLTAMFWGRIADAEYGGRKRVLYIGLLGTMCSIVGFGFSKNFPIAVACRCLGGVLNGNIGVMRTMISEIIKEKKYQSRAFLILPMTFNIGVIVGPILGTYPSIFGSGSLLGGKDGVYWMKRWPYALPNIMSACFLLFSALAVIFFLEETNELCKDKPDPGLRIGRIIRRYIFRQNIASYDGYVAVVEDEYAASNSLELQSTPTSAHPDTHATIDMTNKAIRQKLPFRRIWTRSLIITLLAHGLMAMHVGGFNSLWFIYLSTPRFDPANPHPPGFKPHGFVHFTGGLALPPARIGVALAILGFIGISLQLFLYPQLSHRLGTAKSYRIFLALFPITYTLAPSLSRVTSFSKPPAGVSGPWIWMAMIVVLFIQVLARTFALPCTTILVNNVSPHPSVLGTVHGIGQSVSSLTRTIGPIMFSWVFGKGLNMGIVGLGWWLMASVAAVGFVAAQWVREGDGHEILLEGEIRGKDGSVTRAD</sequence>
<feature type="transmembrane region" description="Helical" evidence="7">
    <location>
        <begin position="515"/>
        <end position="534"/>
    </location>
</feature>
<dbReference type="AlphaFoldDB" id="A0A6A5RHN4"/>
<feature type="compositionally biased region" description="Basic and acidic residues" evidence="6">
    <location>
        <begin position="40"/>
        <end position="49"/>
    </location>
</feature>
<feature type="transmembrane region" description="Helical" evidence="7">
    <location>
        <begin position="582"/>
        <end position="608"/>
    </location>
</feature>
<feature type="transmembrane region" description="Helical" evidence="7">
    <location>
        <begin position="480"/>
        <end position="495"/>
    </location>
</feature>
<dbReference type="PANTHER" id="PTHR23504:SF6">
    <property type="entry name" value="MULTIDRUG TRANSPORTER, PUTATIVE (AFU_ORTHOLOGUE AFUA_4G08740)-RELATED"/>
    <property type="match status" value="1"/>
</dbReference>
<evidence type="ECO:0000259" key="8">
    <source>
        <dbReference type="PROSITE" id="PS50850"/>
    </source>
</evidence>
<keyword evidence="10" id="KW-1185">Reference proteome</keyword>
<dbReference type="Gene3D" id="1.20.1250.20">
    <property type="entry name" value="MFS general substrate transporter like domains"/>
    <property type="match status" value="1"/>
</dbReference>
<feature type="transmembrane region" description="Helical" evidence="7">
    <location>
        <begin position="200"/>
        <end position="217"/>
    </location>
</feature>
<evidence type="ECO:0000256" key="5">
    <source>
        <dbReference type="ARBA" id="ARBA00023136"/>
    </source>
</evidence>
<gene>
    <name evidence="9" type="ORF">M421DRAFT_70824</name>
</gene>
<dbReference type="Proteomes" id="UP000800082">
    <property type="component" value="Unassembled WGS sequence"/>
</dbReference>
<dbReference type="PROSITE" id="PS50850">
    <property type="entry name" value="MFS"/>
    <property type="match status" value="1"/>
</dbReference>
<evidence type="ECO:0000313" key="10">
    <source>
        <dbReference type="Proteomes" id="UP000800082"/>
    </source>
</evidence>
<evidence type="ECO:0000256" key="4">
    <source>
        <dbReference type="ARBA" id="ARBA00022989"/>
    </source>
</evidence>
<keyword evidence="5 7" id="KW-0472">Membrane</keyword>
<evidence type="ECO:0000256" key="7">
    <source>
        <dbReference type="SAM" id="Phobius"/>
    </source>
</evidence>
<feature type="transmembrane region" description="Helical" evidence="7">
    <location>
        <begin position="449"/>
        <end position="468"/>
    </location>
</feature>
<dbReference type="GO" id="GO:0022857">
    <property type="term" value="F:transmembrane transporter activity"/>
    <property type="evidence" value="ECO:0007669"/>
    <property type="project" value="InterPro"/>
</dbReference>
<evidence type="ECO:0000256" key="6">
    <source>
        <dbReference type="SAM" id="MobiDB-lite"/>
    </source>
</evidence>
<feature type="region of interest" description="Disordered" evidence="6">
    <location>
        <begin position="27"/>
        <end position="50"/>
    </location>
</feature>
<evidence type="ECO:0000256" key="3">
    <source>
        <dbReference type="ARBA" id="ARBA00022692"/>
    </source>
</evidence>
<dbReference type="InterPro" id="IPR036259">
    <property type="entry name" value="MFS_trans_sf"/>
</dbReference>
<name>A0A6A5RHN4_9PLEO</name>
<dbReference type="GO" id="GO:0016020">
    <property type="term" value="C:membrane"/>
    <property type="evidence" value="ECO:0007669"/>
    <property type="project" value="UniProtKB-SubCell"/>
</dbReference>
<evidence type="ECO:0000256" key="2">
    <source>
        <dbReference type="ARBA" id="ARBA00022448"/>
    </source>
</evidence>
<accession>A0A6A5RHN4</accession>
<feature type="domain" description="Major facilitator superfamily (MFS) profile" evidence="8">
    <location>
        <begin position="103"/>
        <end position="613"/>
    </location>
</feature>
<comment type="subcellular location">
    <subcellularLocation>
        <location evidence="1">Membrane</location>
        <topology evidence="1">Multi-pass membrane protein</topology>
    </subcellularLocation>
</comment>
<protein>
    <submittedName>
        <fullName evidence="9">MFS general substrate transporter</fullName>
    </submittedName>
</protein>
<feature type="transmembrane region" description="Helical" evidence="7">
    <location>
        <begin position="390"/>
        <end position="414"/>
    </location>
</feature>
<dbReference type="Pfam" id="PF07690">
    <property type="entry name" value="MFS_1"/>
    <property type="match status" value="1"/>
</dbReference>
<keyword evidence="3 7" id="KW-0812">Transmembrane</keyword>
<feature type="transmembrane region" description="Helical" evidence="7">
    <location>
        <begin position="141"/>
        <end position="164"/>
    </location>
</feature>
<proteinExistence type="predicted"/>
<organism evidence="9 10">
    <name type="scientific">Didymella exigua CBS 183.55</name>
    <dbReference type="NCBI Taxonomy" id="1150837"/>
    <lineage>
        <taxon>Eukaryota</taxon>
        <taxon>Fungi</taxon>
        <taxon>Dikarya</taxon>
        <taxon>Ascomycota</taxon>
        <taxon>Pezizomycotina</taxon>
        <taxon>Dothideomycetes</taxon>
        <taxon>Pleosporomycetidae</taxon>
        <taxon>Pleosporales</taxon>
        <taxon>Pleosporineae</taxon>
        <taxon>Didymellaceae</taxon>
        <taxon>Didymella</taxon>
    </lineage>
</organism>
<keyword evidence="4 7" id="KW-1133">Transmembrane helix</keyword>
<reference evidence="9" key="1">
    <citation type="journal article" date="2020" name="Stud. Mycol.">
        <title>101 Dothideomycetes genomes: a test case for predicting lifestyles and emergence of pathogens.</title>
        <authorList>
            <person name="Haridas S."/>
            <person name="Albert R."/>
            <person name="Binder M."/>
            <person name="Bloem J."/>
            <person name="Labutti K."/>
            <person name="Salamov A."/>
            <person name="Andreopoulos B."/>
            <person name="Baker S."/>
            <person name="Barry K."/>
            <person name="Bills G."/>
            <person name="Bluhm B."/>
            <person name="Cannon C."/>
            <person name="Castanera R."/>
            <person name="Culley D."/>
            <person name="Daum C."/>
            <person name="Ezra D."/>
            <person name="Gonzalez J."/>
            <person name="Henrissat B."/>
            <person name="Kuo A."/>
            <person name="Liang C."/>
            <person name="Lipzen A."/>
            <person name="Lutzoni F."/>
            <person name="Magnuson J."/>
            <person name="Mondo S."/>
            <person name="Nolan M."/>
            <person name="Ohm R."/>
            <person name="Pangilinan J."/>
            <person name="Park H.-J."/>
            <person name="Ramirez L."/>
            <person name="Alfaro M."/>
            <person name="Sun H."/>
            <person name="Tritt A."/>
            <person name="Yoshinaga Y."/>
            <person name="Zwiers L.-H."/>
            <person name="Turgeon B."/>
            <person name="Goodwin S."/>
            <person name="Spatafora J."/>
            <person name="Crous P."/>
            <person name="Grigoriev I."/>
        </authorList>
    </citation>
    <scope>NUCLEOTIDE SEQUENCE</scope>
    <source>
        <strain evidence="9">CBS 183.55</strain>
    </source>
</reference>
<dbReference type="InterPro" id="IPR011701">
    <property type="entry name" value="MFS"/>
</dbReference>
<dbReference type="InterPro" id="IPR020846">
    <property type="entry name" value="MFS_dom"/>
</dbReference>